<evidence type="ECO:0000256" key="2">
    <source>
        <dbReference type="ARBA" id="ARBA00022679"/>
    </source>
</evidence>
<dbReference type="GO" id="GO:0008168">
    <property type="term" value="F:methyltransferase activity"/>
    <property type="evidence" value="ECO:0007669"/>
    <property type="project" value="UniProtKB-KW"/>
</dbReference>
<keyword evidence="2 4" id="KW-0808">Transferase</keyword>
<evidence type="ECO:0000313" key="4">
    <source>
        <dbReference type="EMBL" id="SCL63957.1"/>
    </source>
</evidence>
<accession>A0A1C6VCS2</accession>
<feature type="domain" description="Methyltransferase" evidence="3">
    <location>
        <begin position="44"/>
        <end position="136"/>
    </location>
</feature>
<dbReference type="STRING" id="47871.GA0070608_2877"/>
<keyword evidence="1 4" id="KW-0489">Methyltransferase</keyword>
<dbReference type="InterPro" id="IPR041698">
    <property type="entry name" value="Methyltransf_25"/>
</dbReference>
<dbReference type="SUPFAM" id="SSF53335">
    <property type="entry name" value="S-adenosyl-L-methionine-dependent methyltransferases"/>
    <property type="match status" value="1"/>
</dbReference>
<evidence type="ECO:0000313" key="5">
    <source>
        <dbReference type="Proteomes" id="UP000199343"/>
    </source>
</evidence>
<name>A0A1C6VCS2_9ACTN</name>
<dbReference type="CDD" id="cd02440">
    <property type="entry name" value="AdoMet_MTases"/>
    <property type="match status" value="1"/>
</dbReference>
<reference evidence="4 5" key="1">
    <citation type="submission" date="2016-06" db="EMBL/GenBank/DDBJ databases">
        <authorList>
            <person name="Kjaerup R.B."/>
            <person name="Dalgaard T.S."/>
            <person name="Juul-Madsen H.R."/>
        </authorList>
    </citation>
    <scope>NUCLEOTIDE SEQUENCE [LARGE SCALE GENOMIC DNA]</scope>
    <source>
        <strain evidence="4 5">DSM 43363</strain>
    </source>
</reference>
<protein>
    <submittedName>
        <fullName evidence="4">Methyltransferase domain-containing protein</fullName>
    </submittedName>
</protein>
<dbReference type="EMBL" id="FMIC01000002">
    <property type="protein sequence ID" value="SCL63957.1"/>
    <property type="molecule type" value="Genomic_DNA"/>
</dbReference>
<gene>
    <name evidence="4" type="ORF">GA0070608_2877</name>
</gene>
<dbReference type="InterPro" id="IPR029063">
    <property type="entry name" value="SAM-dependent_MTases_sf"/>
</dbReference>
<dbReference type="GO" id="GO:0032259">
    <property type="term" value="P:methylation"/>
    <property type="evidence" value="ECO:0007669"/>
    <property type="project" value="UniProtKB-KW"/>
</dbReference>
<proteinExistence type="predicted"/>
<dbReference type="AlphaFoldDB" id="A0A1C6VCS2"/>
<dbReference type="PANTHER" id="PTHR43861">
    <property type="entry name" value="TRANS-ACONITATE 2-METHYLTRANSFERASE-RELATED"/>
    <property type="match status" value="1"/>
</dbReference>
<dbReference type="Pfam" id="PF13649">
    <property type="entry name" value="Methyltransf_25"/>
    <property type="match status" value="1"/>
</dbReference>
<evidence type="ECO:0000259" key="3">
    <source>
        <dbReference type="Pfam" id="PF13649"/>
    </source>
</evidence>
<dbReference type="Gene3D" id="3.40.50.150">
    <property type="entry name" value="Vaccinia Virus protein VP39"/>
    <property type="match status" value="1"/>
</dbReference>
<dbReference type="Proteomes" id="UP000199343">
    <property type="component" value="Unassembled WGS sequence"/>
</dbReference>
<dbReference type="PANTHER" id="PTHR43861:SF1">
    <property type="entry name" value="TRANS-ACONITATE 2-METHYLTRANSFERASE"/>
    <property type="match status" value="1"/>
</dbReference>
<evidence type="ECO:0000256" key="1">
    <source>
        <dbReference type="ARBA" id="ARBA00022603"/>
    </source>
</evidence>
<organism evidence="4 5">
    <name type="scientific">Micromonospora peucetia</name>
    <dbReference type="NCBI Taxonomy" id="47871"/>
    <lineage>
        <taxon>Bacteria</taxon>
        <taxon>Bacillati</taxon>
        <taxon>Actinomycetota</taxon>
        <taxon>Actinomycetes</taxon>
        <taxon>Micromonosporales</taxon>
        <taxon>Micromonosporaceae</taxon>
        <taxon>Micromonospora</taxon>
    </lineage>
</organism>
<sequence>MIAPMRHGEYRDPRLVPVYDAECPWSRDDDWFLAVVDETPAARVVDLGCGTGRLTIGLATAGHTVTGVDPATASLAAARAKPGAGRVTWIEGTSAVLPDRSFDVAVLTSHVAQFFVADAEWARTLADLARALVPGGRLVFDSRDPADRRWERWNPVDSRRRITLPDGEVVRAWTEVHRVLDGRVDFTHHYLFPDGEELLSSATLRFRTEEELRGSLRAAGFAVERIHGGWGGEPTGRGDGEFLVLARRD</sequence>